<accession>A0A8S5MKT7</accession>
<protein>
    <submittedName>
        <fullName evidence="1">Uncharacterized protein</fullName>
    </submittedName>
</protein>
<evidence type="ECO:0000313" key="1">
    <source>
        <dbReference type="EMBL" id="DAD82945.1"/>
    </source>
</evidence>
<dbReference type="EMBL" id="BK014925">
    <property type="protein sequence ID" value="DAD82945.1"/>
    <property type="molecule type" value="Genomic_DNA"/>
</dbReference>
<organism evidence="1">
    <name type="scientific">Siphoviridae sp. ctXZx16</name>
    <dbReference type="NCBI Taxonomy" id="2826371"/>
    <lineage>
        <taxon>Viruses</taxon>
        <taxon>Duplodnaviria</taxon>
        <taxon>Heunggongvirae</taxon>
        <taxon>Uroviricota</taxon>
        <taxon>Caudoviricetes</taxon>
    </lineage>
</organism>
<name>A0A8S5MKT7_9CAUD</name>
<proteinExistence type="predicted"/>
<sequence length="31" mass="3899">MYCVYKITFKRLHSKERINKQKYILALFSIY</sequence>
<reference evidence="1" key="1">
    <citation type="journal article" date="2021" name="Proc. Natl. Acad. Sci. U.S.A.">
        <title>A Catalog of Tens of Thousands of Viruses from Human Metagenomes Reveals Hidden Associations with Chronic Diseases.</title>
        <authorList>
            <person name="Tisza M.J."/>
            <person name="Buck C.B."/>
        </authorList>
    </citation>
    <scope>NUCLEOTIDE SEQUENCE</scope>
    <source>
        <strain evidence="1">CtXZx16</strain>
    </source>
</reference>